<proteinExistence type="inferred from homology"/>
<evidence type="ECO:0000313" key="12">
    <source>
        <dbReference type="EMBL" id="AMM32491.1"/>
    </source>
</evidence>
<dbReference type="CDD" id="cd16833">
    <property type="entry name" value="YfiH"/>
    <property type="match status" value="1"/>
</dbReference>
<dbReference type="RefSeq" id="WP_066497429.1">
    <property type="nucleotide sequence ID" value="NZ_BJMO01000010.1"/>
</dbReference>
<dbReference type="Pfam" id="PF02578">
    <property type="entry name" value="Cu-oxidase_4"/>
    <property type="match status" value="1"/>
</dbReference>
<gene>
    <name evidence="12" type="ORF">SA2016_1817</name>
</gene>
<dbReference type="STRING" id="37927.SA2016_1817"/>
<dbReference type="KEGG" id="satk:SA2016_1817"/>
<evidence type="ECO:0000313" key="13">
    <source>
        <dbReference type="Proteomes" id="UP000070134"/>
    </source>
</evidence>
<dbReference type="OrthoDB" id="4279at2"/>
<evidence type="ECO:0000256" key="8">
    <source>
        <dbReference type="ARBA" id="ARBA00023008"/>
    </source>
</evidence>
<sequence length="241" mass="25142">MNRGAAAAAPAEGPFWWRRDVRPGVTVAFTHAGAGNLAFHVGGDDDGVRRHRDALAAAAGVPSFQYMSQVHGSETVWAGEDPAPTADALLSRGEPLAVMVADCVPVVLVGEFDDGRPALAAVHAGRPGLVAGVVPEAVARLREAGARGLEAWLGPSICGRCYEVPAQMRDEVEAAVPGTATATGWGTPALDLPAGVRDQLARADVAVHREAEACTYEHEELFSHRRAPGVGRIAGLVWTHA</sequence>
<dbReference type="PATRIC" id="fig|37927.3.peg.1867"/>
<evidence type="ECO:0000256" key="3">
    <source>
        <dbReference type="ARBA" id="ARBA00007353"/>
    </source>
</evidence>
<comment type="similarity">
    <text evidence="3">Belongs to the purine nucleoside phosphorylase YfiH/LACC1 family.</text>
</comment>
<comment type="catalytic activity">
    <reaction evidence="9">
        <text>adenosine + H2O + H(+) = inosine + NH4(+)</text>
        <dbReference type="Rhea" id="RHEA:24408"/>
        <dbReference type="ChEBI" id="CHEBI:15377"/>
        <dbReference type="ChEBI" id="CHEBI:15378"/>
        <dbReference type="ChEBI" id="CHEBI:16335"/>
        <dbReference type="ChEBI" id="CHEBI:17596"/>
        <dbReference type="ChEBI" id="CHEBI:28938"/>
        <dbReference type="EC" id="3.5.4.4"/>
    </reaction>
    <physiologicalReaction direction="left-to-right" evidence="9">
        <dbReference type="Rhea" id="RHEA:24409"/>
    </physiologicalReaction>
</comment>
<dbReference type="AlphaFoldDB" id="A0A127A0S6"/>
<evidence type="ECO:0000256" key="10">
    <source>
        <dbReference type="ARBA" id="ARBA00048968"/>
    </source>
</evidence>
<protein>
    <submittedName>
        <fullName evidence="12">Copper oxidase</fullName>
    </submittedName>
</protein>
<dbReference type="GO" id="GO:0005507">
    <property type="term" value="F:copper ion binding"/>
    <property type="evidence" value="ECO:0007669"/>
    <property type="project" value="TreeGrafter"/>
</dbReference>
<dbReference type="InterPro" id="IPR038371">
    <property type="entry name" value="Cu_polyphenol_OxRdtase_sf"/>
</dbReference>
<evidence type="ECO:0000256" key="11">
    <source>
        <dbReference type="ARBA" id="ARBA00049893"/>
    </source>
</evidence>
<keyword evidence="6" id="KW-0378">Hydrolase</keyword>
<dbReference type="Gene3D" id="3.60.140.10">
    <property type="entry name" value="CNF1/YfiH-like putative cysteine hydrolases"/>
    <property type="match status" value="1"/>
</dbReference>
<dbReference type="PANTHER" id="PTHR30616:SF2">
    <property type="entry name" value="PURINE NUCLEOSIDE PHOSPHORYLASE LACC1"/>
    <property type="match status" value="1"/>
</dbReference>
<accession>A0A127A0S6</accession>
<comment type="function">
    <text evidence="2">Purine nucleoside enzyme that catalyzes the phosphorolysis of adenosine and inosine nucleosides, yielding D-ribose 1-phosphate and the respective free bases, adenine and hypoxanthine. Also catalyzes the phosphorolysis of S-methyl-5'-thioadenosine into adenine and S-methyl-5-thio-alpha-D-ribose 1-phosphate. Also has adenosine deaminase activity.</text>
</comment>
<dbReference type="EMBL" id="CP014518">
    <property type="protein sequence ID" value="AMM32491.1"/>
    <property type="molecule type" value="Genomic_DNA"/>
</dbReference>
<dbReference type="GO" id="GO:0016787">
    <property type="term" value="F:hydrolase activity"/>
    <property type="evidence" value="ECO:0007669"/>
    <property type="project" value="UniProtKB-KW"/>
</dbReference>
<name>A0A127A0S6_9MICC</name>
<dbReference type="InterPro" id="IPR003730">
    <property type="entry name" value="Cu_polyphenol_OxRdtase"/>
</dbReference>
<comment type="catalytic activity">
    <reaction evidence="10">
        <text>adenosine + phosphate = alpha-D-ribose 1-phosphate + adenine</text>
        <dbReference type="Rhea" id="RHEA:27642"/>
        <dbReference type="ChEBI" id="CHEBI:16335"/>
        <dbReference type="ChEBI" id="CHEBI:16708"/>
        <dbReference type="ChEBI" id="CHEBI:43474"/>
        <dbReference type="ChEBI" id="CHEBI:57720"/>
        <dbReference type="EC" id="2.4.2.1"/>
    </reaction>
    <physiologicalReaction direction="left-to-right" evidence="10">
        <dbReference type="Rhea" id="RHEA:27643"/>
    </physiologicalReaction>
</comment>
<organism evidence="12 13">
    <name type="scientific">Sinomonas atrocyanea</name>
    <dbReference type="NCBI Taxonomy" id="37927"/>
    <lineage>
        <taxon>Bacteria</taxon>
        <taxon>Bacillati</taxon>
        <taxon>Actinomycetota</taxon>
        <taxon>Actinomycetes</taxon>
        <taxon>Micrococcales</taxon>
        <taxon>Micrococcaceae</taxon>
        <taxon>Sinomonas</taxon>
    </lineage>
</organism>
<evidence type="ECO:0000256" key="9">
    <source>
        <dbReference type="ARBA" id="ARBA00047989"/>
    </source>
</evidence>
<dbReference type="InterPro" id="IPR011324">
    <property type="entry name" value="Cytotoxic_necrot_fac-like_cat"/>
</dbReference>
<keyword evidence="5" id="KW-0479">Metal-binding</keyword>
<dbReference type="PANTHER" id="PTHR30616">
    <property type="entry name" value="UNCHARACTERIZED PROTEIN YFIH"/>
    <property type="match status" value="1"/>
</dbReference>
<reference evidence="12 13" key="1">
    <citation type="submission" date="2016-02" db="EMBL/GenBank/DDBJ databases">
        <title>Complete genome of Sinomonas atrocyanea KCTC 3377.</title>
        <authorList>
            <person name="Kim K.M."/>
        </authorList>
    </citation>
    <scope>NUCLEOTIDE SEQUENCE [LARGE SCALE GENOMIC DNA]</scope>
    <source>
        <strain evidence="12 13">KCTC 3377</strain>
    </source>
</reference>
<evidence type="ECO:0000256" key="5">
    <source>
        <dbReference type="ARBA" id="ARBA00022723"/>
    </source>
</evidence>
<dbReference type="GO" id="GO:0017061">
    <property type="term" value="F:S-methyl-5-thioadenosine phosphorylase activity"/>
    <property type="evidence" value="ECO:0007669"/>
    <property type="project" value="UniProtKB-EC"/>
</dbReference>
<comment type="catalytic activity">
    <reaction evidence="11">
        <text>S-methyl-5'-thioadenosine + phosphate = 5-(methylsulfanyl)-alpha-D-ribose 1-phosphate + adenine</text>
        <dbReference type="Rhea" id="RHEA:11852"/>
        <dbReference type="ChEBI" id="CHEBI:16708"/>
        <dbReference type="ChEBI" id="CHEBI:17509"/>
        <dbReference type="ChEBI" id="CHEBI:43474"/>
        <dbReference type="ChEBI" id="CHEBI:58533"/>
        <dbReference type="EC" id="2.4.2.28"/>
    </reaction>
    <physiologicalReaction direction="left-to-right" evidence="11">
        <dbReference type="Rhea" id="RHEA:11853"/>
    </physiologicalReaction>
</comment>
<keyword evidence="13" id="KW-1185">Reference proteome</keyword>
<evidence type="ECO:0000256" key="1">
    <source>
        <dbReference type="ARBA" id="ARBA00000553"/>
    </source>
</evidence>
<keyword evidence="8" id="KW-0186">Copper</keyword>
<evidence type="ECO:0000256" key="7">
    <source>
        <dbReference type="ARBA" id="ARBA00022833"/>
    </source>
</evidence>
<evidence type="ECO:0000256" key="4">
    <source>
        <dbReference type="ARBA" id="ARBA00022679"/>
    </source>
</evidence>
<comment type="catalytic activity">
    <reaction evidence="1">
        <text>inosine + phosphate = alpha-D-ribose 1-phosphate + hypoxanthine</text>
        <dbReference type="Rhea" id="RHEA:27646"/>
        <dbReference type="ChEBI" id="CHEBI:17368"/>
        <dbReference type="ChEBI" id="CHEBI:17596"/>
        <dbReference type="ChEBI" id="CHEBI:43474"/>
        <dbReference type="ChEBI" id="CHEBI:57720"/>
        <dbReference type="EC" id="2.4.2.1"/>
    </reaction>
    <physiologicalReaction direction="left-to-right" evidence="1">
        <dbReference type="Rhea" id="RHEA:27647"/>
    </physiologicalReaction>
</comment>
<dbReference type="Proteomes" id="UP000070134">
    <property type="component" value="Chromosome"/>
</dbReference>
<keyword evidence="4" id="KW-0808">Transferase</keyword>
<evidence type="ECO:0000256" key="6">
    <source>
        <dbReference type="ARBA" id="ARBA00022801"/>
    </source>
</evidence>
<dbReference type="SUPFAM" id="SSF64438">
    <property type="entry name" value="CNF1/YfiH-like putative cysteine hydrolases"/>
    <property type="match status" value="1"/>
</dbReference>
<keyword evidence="7" id="KW-0862">Zinc</keyword>
<evidence type="ECO:0000256" key="2">
    <source>
        <dbReference type="ARBA" id="ARBA00003215"/>
    </source>
</evidence>